<proteinExistence type="predicted"/>
<protein>
    <recommendedName>
        <fullName evidence="6">Amidohydrolase-related domain-containing protein</fullName>
    </recommendedName>
</protein>
<feature type="region of interest" description="Disordered" evidence="1">
    <location>
        <begin position="431"/>
        <end position="450"/>
    </location>
</feature>
<dbReference type="SUPFAM" id="SSF51556">
    <property type="entry name" value="Metallo-dependent hydrolases"/>
    <property type="match status" value="2"/>
</dbReference>
<evidence type="ECO:0008006" key="6">
    <source>
        <dbReference type="Google" id="ProtNLM"/>
    </source>
</evidence>
<organism evidence="4 5">
    <name type="scientific">Durusdinium trenchii</name>
    <dbReference type="NCBI Taxonomy" id="1381693"/>
    <lineage>
        <taxon>Eukaryota</taxon>
        <taxon>Sar</taxon>
        <taxon>Alveolata</taxon>
        <taxon>Dinophyceae</taxon>
        <taxon>Suessiales</taxon>
        <taxon>Symbiodiniaceae</taxon>
        <taxon>Durusdinium</taxon>
    </lineage>
</organism>
<keyword evidence="2" id="KW-1133">Transmembrane helix</keyword>
<keyword evidence="5" id="KW-1185">Reference proteome</keyword>
<dbReference type="InterPro" id="IPR032466">
    <property type="entry name" value="Metal_Hydrolase"/>
</dbReference>
<keyword evidence="3" id="KW-0732">Signal</keyword>
<name>A0ABP0KS38_9DINO</name>
<keyword evidence="2" id="KW-0472">Membrane</keyword>
<feature type="compositionally biased region" description="Polar residues" evidence="1">
    <location>
        <begin position="431"/>
        <end position="442"/>
    </location>
</feature>
<accession>A0ABP0KS38</accession>
<feature type="chain" id="PRO_5045706021" description="Amidohydrolase-related domain-containing protein" evidence="3">
    <location>
        <begin position="20"/>
        <end position="846"/>
    </location>
</feature>
<gene>
    <name evidence="4" type="ORF">CCMP2556_LOCUS17587</name>
</gene>
<dbReference type="Gene3D" id="3.20.20.140">
    <property type="entry name" value="Metal-dependent hydrolases"/>
    <property type="match status" value="2"/>
</dbReference>
<evidence type="ECO:0000256" key="3">
    <source>
        <dbReference type="SAM" id="SignalP"/>
    </source>
</evidence>
<evidence type="ECO:0000313" key="4">
    <source>
        <dbReference type="EMBL" id="CAK9029699.1"/>
    </source>
</evidence>
<evidence type="ECO:0000256" key="1">
    <source>
        <dbReference type="SAM" id="MobiDB-lite"/>
    </source>
</evidence>
<feature type="signal peptide" evidence="3">
    <location>
        <begin position="1"/>
        <end position="19"/>
    </location>
</feature>
<comment type="caution">
    <text evidence="4">The sequence shown here is derived from an EMBL/GenBank/DDBJ whole genome shotgun (WGS) entry which is preliminary data.</text>
</comment>
<feature type="transmembrane region" description="Helical" evidence="2">
    <location>
        <begin position="821"/>
        <end position="843"/>
    </location>
</feature>
<evidence type="ECO:0000256" key="2">
    <source>
        <dbReference type="SAM" id="Phobius"/>
    </source>
</evidence>
<dbReference type="EMBL" id="CAXAMN010009757">
    <property type="protein sequence ID" value="CAK9029699.1"/>
    <property type="molecule type" value="Genomic_DNA"/>
</dbReference>
<reference evidence="4 5" key="1">
    <citation type="submission" date="2024-02" db="EMBL/GenBank/DDBJ databases">
        <authorList>
            <person name="Chen Y."/>
            <person name="Shah S."/>
            <person name="Dougan E. K."/>
            <person name="Thang M."/>
            <person name="Chan C."/>
        </authorList>
    </citation>
    <scope>NUCLEOTIDE SEQUENCE [LARGE SCALE GENOMIC DNA]</scope>
</reference>
<dbReference type="Proteomes" id="UP001642484">
    <property type="component" value="Unassembled WGS sequence"/>
</dbReference>
<sequence>MQGSHRRLVFAFLLSVVTGATCSTSEGCEDDSPQLLQLQRQQQSFEAGVNEAAPLTLEDFQKQNACYDRASSDNWAVVDAHLHPRPFGGPPVAFTDLIGRMRRAGILFATLYGIGQRLPINSTCTYYLDCPGTKITPSLKNDFFNAQSVLDNAADLADPVGPHITLSMSFVDLHEPTANLEKIKLMQSEFPGMFKWVGEINLVKQALWPNSQGLPVRQESIKDWKPFMDEFRRQGLPLALHSDLGNEKNGEQFLPLMDKVLETYPDNKIIWVHMAGLSKQLNPQLASSLALLQRPVTIEDHVSMIEERLNKHPKLSIDLSWDILYDELYSSKSEERPYVNLINKYPSRFLSGSDHVASADKIEETYRNEVNKTSAIYRDLSDTAFRNIALGQNYFDLIGLNFTAPAICAPSLVGKEALRPRKPQSLITMSQARPANKSSQLQKAGRAGSSRFPDLSVLQTSLTVDDFKQGSSTCFDRNTSDQWAVVDAHLHARPFGGPPVPFHELMDRLRRAGILFTTLYGIGQRLPIDSNCTYYLDCPGTPVKPSLKNDFFNAQTVLDSSELLEAGPVVTLSMSFFDLQKPETILPNMALLQREFPGMFTWVGEINLVKQALWNNSQGKPVPIESILRWAEFMAELRRQDIPMAIHMDLGNEKNGRQFLPLMDKVLETYPDNKIIWVHMAGLSKQLNPKLALLQLPVTIQNHVKVIQDRLEKYPNLFIDLSWDVLYDNIYHDDAEEQPYIALINNYPTRFLSGSDHVAAASKTEAGYRSELAKTNSIYRKLNDEAFRNIALGGTYFKLARLNQYRPPPLCNLQTGGRSQLLPMALGLVGLGVGSVFVLKGLFITA</sequence>
<keyword evidence="2" id="KW-0812">Transmembrane</keyword>
<evidence type="ECO:0000313" key="5">
    <source>
        <dbReference type="Proteomes" id="UP001642484"/>
    </source>
</evidence>